<comment type="catalytic activity">
    <reaction evidence="5 6">
        <text>adenine + H2O + H(+) = hypoxanthine + NH4(+)</text>
        <dbReference type="Rhea" id="RHEA:23688"/>
        <dbReference type="ChEBI" id="CHEBI:15377"/>
        <dbReference type="ChEBI" id="CHEBI:15378"/>
        <dbReference type="ChEBI" id="CHEBI:16708"/>
        <dbReference type="ChEBI" id="CHEBI:17368"/>
        <dbReference type="ChEBI" id="CHEBI:28938"/>
        <dbReference type="EC" id="3.5.4.2"/>
    </reaction>
</comment>
<dbReference type="PANTHER" id="PTHR11113:SF2">
    <property type="entry name" value="ADENINE DEAMINASE"/>
    <property type="match status" value="1"/>
</dbReference>
<dbReference type="GO" id="GO:0000034">
    <property type="term" value="F:adenine deaminase activity"/>
    <property type="evidence" value="ECO:0007669"/>
    <property type="project" value="UniProtKB-EC"/>
</dbReference>
<dbReference type="InterPro" id="IPR032466">
    <property type="entry name" value="Metal_Hydrolase"/>
</dbReference>
<evidence type="ECO:0000256" key="6">
    <source>
        <dbReference type="HAMAP-Rule" id="MF_01518"/>
    </source>
</evidence>
<organism evidence="9 10">
    <name type="scientific">Periweissella fabaria</name>
    <dbReference type="NCBI Taxonomy" id="546157"/>
    <lineage>
        <taxon>Bacteria</taxon>
        <taxon>Bacillati</taxon>
        <taxon>Bacillota</taxon>
        <taxon>Bacilli</taxon>
        <taxon>Lactobacillales</taxon>
        <taxon>Lactobacillaceae</taxon>
        <taxon>Periweissella</taxon>
    </lineage>
</organism>
<dbReference type="EMBL" id="CAKKNS010000004">
    <property type="protein sequence ID" value="CAH0416752.1"/>
    <property type="molecule type" value="Genomic_DNA"/>
</dbReference>
<evidence type="ECO:0000256" key="2">
    <source>
        <dbReference type="ARBA" id="ARBA00012782"/>
    </source>
</evidence>
<name>A0ABM8Z678_9LACO</name>
<dbReference type="Pfam" id="PF01979">
    <property type="entry name" value="Amidohydro_1"/>
    <property type="match status" value="1"/>
</dbReference>
<evidence type="ECO:0000313" key="9">
    <source>
        <dbReference type="EMBL" id="CAH0416752.1"/>
    </source>
</evidence>
<feature type="domain" description="Adenine deaminase C-terminal" evidence="8">
    <location>
        <begin position="384"/>
        <end position="551"/>
    </location>
</feature>
<dbReference type="SUPFAM" id="SSF51338">
    <property type="entry name" value="Composite domain of metallo-dependent hydrolases"/>
    <property type="match status" value="1"/>
</dbReference>
<evidence type="ECO:0000313" key="10">
    <source>
        <dbReference type="Proteomes" id="UP000789707"/>
    </source>
</evidence>
<dbReference type="Proteomes" id="UP000789707">
    <property type="component" value="Unassembled WGS sequence"/>
</dbReference>
<keyword evidence="10" id="KW-1185">Reference proteome</keyword>
<keyword evidence="3 6" id="KW-0378">Hydrolase</keyword>
<evidence type="ECO:0000256" key="3">
    <source>
        <dbReference type="ARBA" id="ARBA00022801"/>
    </source>
</evidence>
<keyword evidence="4 6" id="KW-0464">Manganese</keyword>
<reference evidence="9 10" key="1">
    <citation type="submission" date="2021-11" db="EMBL/GenBank/DDBJ databases">
        <authorList>
            <person name="Depoorter E."/>
        </authorList>
    </citation>
    <scope>NUCLEOTIDE SEQUENCE [LARGE SCALE GENOMIC DNA]</scope>
    <source>
        <strain evidence="9 10">LMG 24289</strain>
    </source>
</reference>
<gene>
    <name evidence="9" type="primary">adeC</name>
    <name evidence="6" type="synonym">ade</name>
    <name evidence="9" type="ORF">WFA24289_01065</name>
</gene>
<dbReference type="NCBIfam" id="TIGR01178">
    <property type="entry name" value="ade"/>
    <property type="match status" value="1"/>
</dbReference>
<accession>A0ABM8Z678</accession>
<dbReference type="CDD" id="cd01295">
    <property type="entry name" value="AdeC"/>
    <property type="match status" value="1"/>
</dbReference>
<comment type="similarity">
    <text evidence="1 6">Belongs to the metallo-dependent hydrolases superfamily. Adenine deaminase family.</text>
</comment>
<dbReference type="RefSeq" id="WP_230096792.1">
    <property type="nucleotide sequence ID" value="NZ_CAKKNS010000004.1"/>
</dbReference>
<evidence type="ECO:0000256" key="1">
    <source>
        <dbReference type="ARBA" id="ARBA00006773"/>
    </source>
</evidence>
<feature type="domain" description="Amidohydrolase-related" evidence="7">
    <location>
        <begin position="58"/>
        <end position="338"/>
    </location>
</feature>
<dbReference type="InterPro" id="IPR006679">
    <property type="entry name" value="Adenine_deam"/>
</dbReference>
<comment type="caution">
    <text evidence="9">The sequence shown here is derived from an EMBL/GenBank/DDBJ whole genome shotgun (WGS) entry which is preliminary data.</text>
</comment>
<dbReference type="Pfam" id="PF13382">
    <property type="entry name" value="Adenine_deam_C"/>
    <property type="match status" value="1"/>
</dbReference>
<comment type="cofactor">
    <cofactor evidence="6">
        <name>Mn(2+)</name>
        <dbReference type="ChEBI" id="CHEBI:29035"/>
    </cofactor>
</comment>
<dbReference type="InterPro" id="IPR011059">
    <property type="entry name" value="Metal-dep_hydrolase_composite"/>
</dbReference>
<evidence type="ECO:0000259" key="8">
    <source>
        <dbReference type="Pfam" id="PF13382"/>
    </source>
</evidence>
<dbReference type="InterPro" id="IPR006680">
    <property type="entry name" value="Amidohydro-rel"/>
</dbReference>
<dbReference type="Gene3D" id="3.20.20.140">
    <property type="entry name" value="Metal-dependent hydrolases"/>
    <property type="match status" value="1"/>
</dbReference>
<protein>
    <recommendedName>
        <fullName evidence="2 6">Adenine deaminase</fullName>
        <shortName evidence="6">Adenase</shortName>
        <shortName evidence="6">Adenine aminase</shortName>
        <ecNumber evidence="2 6">3.5.4.2</ecNumber>
    </recommendedName>
</protein>
<dbReference type="PANTHER" id="PTHR11113">
    <property type="entry name" value="N-ACETYLGLUCOSAMINE-6-PHOSPHATE DEACETYLASE"/>
    <property type="match status" value="1"/>
</dbReference>
<dbReference type="SUPFAM" id="SSF51556">
    <property type="entry name" value="Metallo-dependent hydrolases"/>
    <property type="match status" value="1"/>
</dbReference>
<evidence type="ECO:0000259" key="7">
    <source>
        <dbReference type="Pfam" id="PF01979"/>
    </source>
</evidence>
<proteinExistence type="inferred from homology"/>
<evidence type="ECO:0000256" key="5">
    <source>
        <dbReference type="ARBA" id="ARBA00047720"/>
    </source>
</evidence>
<dbReference type="EC" id="3.5.4.2" evidence="2 6"/>
<evidence type="ECO:0000256" key="4">
    <source>
        <dbReference type="ARBA" id="ARBA00023211"/>
    </source>
</evidence>
<dbReference type="HAMAP" id="MF_01518">
    <property type="entry name" value="Adenine_deamin"/>
    <property type="match status" value="1"/>
</dbReference>
<sequence length="558" mass="60150">MPIQPITVDHCITNAQVLDVFNLTFKPTTLWILADKIYAVGDQPNLVAHDTFDANGRTIVPGFIDAHMHIESSLLNPVEFGKLALKRGITTIFADPHEIANVQGTDGLDYFLNEGLKSPIDIQFMLPSSVPAVSFEHAGAKLTAKDLKPYYQRANVGGLAEVMDFPALANADSDMLAKIADAHAAGKQIDGHTAGLQTPQLNIYRHYGITTDHEARTAQEALERIAAGFYVYLREGTVERDLERLLPAVTPDNYHRFAFCTDDKTVVDMFNEGGVDFNIQKAIALGMYPAMAYTLASFNGAQSHAINDLGALAPGFKADLVVLEDVETVAINRVMKAGAWQADNPTAPTPWPYTSMNYTIGDLNLPIATGRARVIGVIPDHIDTESLVLNVPTENGFFIADTQQDLAKIVVVERHNNLPNTGVGIVKGFQFKAGQHGAIASSVAHDSHNLIATGTDDSLITKAIEAIGAVGGGLAVVNGAGEVTCLPLPIGGLVSNENYQTVWAEYHALLAAFSEISTAEYDPFITLSFLALPVIPSLKITDQGLFDFESFSFVSCEI</sequence>
<dbReference type="Gene3D" id="2.30.40.10">
    <property type="entry name" value="Urease, subunit C, domain 1"/>
    <property type="match status" value="1"/>
</dbReference>
<dbReference type="InterPro" id="IPR026912">
    <property type="entry name" value="Adenine_deam_C"/>
</dbReference>